<dbReference type="InterPro" id="IPR001509">
    <property type="entry name" value="Epimerase_deHydtase"/>
</dbReference>
<dbReference type="InterPro" id="IPR036291">
    <property type="entry name" value="NAD(P)-bd_dom_sf"/>
</dbReference>
<dbReference type="SUPFAM" id="SSF51735">
    <property type="entry name" value="NAD(P)-binding Rossmann-fold domains"/>
    <property type="match status" value="1"/>
</dbReference>
<evidence type="ECO:0000259" key="1">
    <source>
        <dbReference type="Pfam" id="PF01370"/>
    </source>
</evidence>
<dbReference type="EMBL" id="JAVRRD010000031">
    <property type="protein sequence ID" value="KAK5046277.1"/>
    <property type="molecule type" value="Genomic_DNA"/>
</dbReference>
<dbReference type="PANTHER" id="PTHR48079">
    <property type="entry name" value="PROTEIN YEEZ"/>
    <property type="match status" value="1"/>
</dbReference>
<dbReference type="PANTHER" id="PTHR48079:SF6">
    <property type="entry name" value="NAD(P)-BINDING DOMAIN-CONTAINING PROTEIN-RELATED"/>
    <property type="match status" value="1"/>
</dbReference>
<organism evidence="2 3">
    <name type="scientific">Exophiala bonariae</name>
    <dbReference type="NCBI Taxonomy" id="1690606"/>
    <lineage>
        <taxon>Eukaryota</taxon>
        <taxon>Fungi</taxon>
        <taxon>Dikarya</taxon>
        <taxon>Ascomycota</taxon>
        <taxon>Pezizomycotina</taxon>
        <taxon>Eurotiomycetes</taxon>
        <taxon>Chaetothyriomycetidae</taxon>
        <taxon>Chaetothyriales</taxon>
        <taxon>Herpotrichiellaceae</taxon>
        <taxon>Exophiala</taxon>
    </lineage>
</organism>
<protein>
    <recommendedName>
        <fullName evidence="1">NAD-dependent epimerase/dehydratase domain-containing protein</fullName>
    </recommendedName>
</protein>
<comment type="caution">
    <text evidence="2">The sequence shown here is derived from an EMBL/GenBank/DDBJ whole genome shotgun (WGS) entry which is preliminary data.</text>
</comment>
<keyword evidence="3" id="KW-1185">Reference proteome</keyword>
<sequence>MVQKILLTGATGYVGGTVLSTLLASKNTGISALSISVLVRRRQQAHLLESKGVRVLMFAGFDDDGVIRQTAAEHDAERKKQLGSDVYYIHISGTSSLADSPVLNLHTSHPKIPFSDRDPERITTTLQSLENDISYPQRTTDLKVLSLGEELHVRTYILYLPILYGIGTGDFNTISGQIPALMKATLRDGYTSVVGNGQGRKSHVHIEDVGSFCELILDQLLTNKPVPFGNKGVFFVTSGSQSYHDISKGISKAAVELKVSRNEELVSLTIDEAVKKLGWSDSKMVIELGFVSRSVTYIQLGPDWPVKDF</sequence>
<accession>A0AAV9N0B6</accession>
<dbReference type="InterPro" id="IPR051783">
    <property type="entry name" value="NAD(P)-dependent_oxidoreduct"/>
</dbReference>
<dbReference type="Pfam" id="PF01370">
    <property type="entry name" value="Epimerase"/>
    <property type="match status" value="1"/>
</dbReference>
<proteinExistence type="predicted"/>
<dbReference type="Proteomes" id="UP001358417">
    <property type="component" value="Unassembled WGS sequence"/>
</dbReference>
<dbReference type="GeneID" id="89976583"/>
<dbReference type="GO" id="GO:0004029">
    <property type="term" value="F:aldehyde dehydrogenase (NAD+) activity"/>
    <property type="evidence" value="ECO:0007669"/>
    <property type="project" value="TreeGrafter"/>
</dbReference>
<dbReference type="AlphaFoldDB" id="A0AAV9N0B6"/>
<evidence type="ECO:0000313" key="3">
    <source>
        <dbReference type="Proteomes" id="UP001358417"/>
    </source>
</evidence>
<name>A0AAV9N0B6_9EURO</name>
<dbReference type="Gene3D" id="3.40.50.720">
    <property type="entry name" value="NAD(P)-binding Rossmann-like Domain"/>
    <property type="match status" value="1"/>
</dbReference>
<evidence type="ECO:0000313" key="2">
    <source>
        <dbReference type="EMBL" id="KAK5046277.1"/>
    </source>
</evidence>
<feature type="domain" description="NAD-dependent epimerase/dehydratase" evidence="1">
    <location>
        <begin position="5"/>
        <end position="219"/>
    </location>
</feature>
<dbReference type="RefSeq" id="XP_064701871.1">
    <property type="nucleotide sequence ID" value="XM_064851966.1"/>
</dbReference>
<gene>
    <name evidence="2" type="ORF">LTR84_008420</name>
</gene>
<reference evidence="2 3" key="1">
    <citation type="submission" date="2023-08" db="EMBL/GenBank/DDBJ databases">
        <title>Black Yeasts Isolated from many extreme environments.</title>
        <authorList>
            <person name="Coleine C."/>
            <person name="Stajich J.E."/>
            <person name="Selbmann L."/>
        </authorList>
    </citation>
    <scope>NUCLEOTIDE SEQUENCE [LARGE SCALE GENOMIC DNA]</scope>
    <source>
        <strain evidence="2 3">CCFEE 5792</strain>
    </source>
</reference>
<dbReference type="GO" id="GO:0005737">
    <property type="term" value="C:cytoplasm"/>
    <property type="evidence" value="ECO:0007669"/>
    <property type="project" value="TreeGrafter"/>
</dbReference>